<dbReference type="PRINTS" id="PR00039">
    <property type="entry name" value="HTHLYSR"/>
</dbReference>
<gene>
    <name evidence="6" type="ORF">AB5J50_05125</name>
</gene>
<dbReference type="InterPro" id="IPR005119">
    <property type="entry name" value="LysR_subst-bd"/>
</dbReference>
<dbReference type="RefSeq" id="WP_369255291.1">
    <property type="nucleotide sequence ID" value="NZ_CP163440.1"/>
</dbReference>
<dbReference type="InterPro" id="IPR036390">
    <property type="entry name" value="WH_DNA-bd_sf"/>
</dbReference>
<keyword evidence="3" id="KW-0238">DNA-binding</keyword>
<dbReference type="PANTHER" id="PTHR30346">
    <property type="entry name" value="TRANSCRIPTIONAL DUAL REGULATOR HCAR-RELATED"/>
    <property type="match status" value="1"/>
</dbReference>
<dbReference type="Gene3D" id="1.10.10.10">
    <property type="entry name" value="Winged helix-like DNA-binding domain superfamily/Winged helix DNA-binding domain"/>
    <property type="match status" value="1"/>
</dbReference>
<protein>
    <submittedName>
        <fullName evidence="6">LysR family transcriptional regulator</fullName>
    </submittedName>
</protein>
<feature type="domain" description="HTH lysR-type" evidence="5">
    <location>
        <begin position="3"/>
        <end position="60"/>
    </location>
</feature>
<dbReference type="Pfam" id="PF00126">
    <property type="entry name" value="HTH_1"/>
    <property type="match status" value="1"/>
</dbReference>
<keyword evidence="2" id="KW-0805">Transcription regulation</keyword>
<dbReference type="GO" id="GO:0003700">
    <property type="term" value="F:DNA-binding transcription factor activity"/>
    <property type="evidence" value="ECO:0007669"/>
    <property type="project" value="InterPro"/>
</dbReference>
<dbReference type="InterPro" id="IPR036388">
    <property type="entry name" value="WH-like_DNA-bd_sf"/>
</dbReference>
<dbReference type="GO" id="GO:0003677">
    <property type="term" value="F:DNA binding"/>
    <property type="evidence" value="ECO:0007669"/>
    <property type="project" value="UniProtKB-KW"/>
</dbReference>
<sequence length="284" mass="31191">MDVELRQLRCLVAIVDEGTFTDAAIALGVSQAAVSRTLASLERALAVRLLRRTSREVTPTATGLRVVAHARRVLGEVDDLVQEARSGHAALRMGYAWSALGRHTLLFQRRWADAHHETDLRLVRVNSPTAGLAEGACDLAVVRRTLDDRRFDSAIVGLERRLCAMASDDPLAVRRSVGLADIAGRTLLVDRRTGTTTTDLWPADSRPETKETHDVDDWLTAISTGRCVGMTAESTANQYPRPGIVYRPVCDAEPIAVRLAWWRDDAHPAAPAAIELLTELYREG</sequence>
<dbReference type="Pfam" id="PF03466">
    <property type="entry name" value="LysR_substrate"/>
    <property type="match status" value="1"/>
</dbReference>
<evidence type="ECO:0000313" key="6">
    <source>
        <dbReference type="EMBL" id="XDQ60184.1"/>
    </source>
</evidence>
<reference evidence="6" key="1">
    <citation type="submission" date="2024-07" db="EMBL/GenBank/DDBJ databases">
        <authorList>
            <person name="Yu S.T."/>
        </authorList>
    </citation>
    <scope>NUCLEOTIDE SEQUENCE</scope>
    <source>
        <strain evidence="6">R35</strain>
    </source>
</reference>
<proteinExistence type="inferred from homology"/>
<dbReference type="InterPro" id="IPR000847">
    <property type="entry name" value="LysR_HTH_N"/>
</dbReference>
<accession>A0AB39S490</accession>
<dbReference type="FunFam" id="1.10.10.10:FF:000001">
    <property type="entry name" value="LysR family transcriptional regulator"/>
    <property type="match status" value="1"/>
</dbReference>
<evidence type="ECO:0000256" key="2">
    <source>
        <dbReference type="ARBA" id="ARBA00023015"/>
    </source>
</evidence>
<dbReference type="AlphaFoldDB" id="A0AB39S490"/>
<organism evidence="6">
    <name type="scientific">Streptomyces sp. R35</name>
    <dbReference type="NCBI Taxonomy" id="3238630"/>
    <lineage>
        <taxon>Bacteria</taxon>
        <taxon>Bacillati</taxon>
        <taxon>Actinomycetota</taxon>
        <taxon>Actinomycetes</taxon>
        <taxon>Kitasatosporales</taxon>
        <taxon>Streptomycetaceae</taxon>
        <taxon>Streptomyces</taxon>
    </lineage>
</organism>
<dbReference type="EMBL" id="CP163440">
    <property type="protein sequence ID" value="XDQ60184.1"/>
    <property type="molecule type" value="Genomic_DNA"/>
</dbReference>
<evidence type="ECO:0000259" key="5">
    <source>
        <dbReference type="PROSITE" id="PS50931"/>
    </source>
</evidence>
<keyword evidence="4" id="KW-0804">Transcription</keyword>
<evidence type="ECO:0000256" key="4">
    <source>
        <dbReference type="ARBA" id="ARBA00023163"/>
    </source>
</evidence>
<evidence type="ECO:0000256" key="1">
    <source>
        <dbReference type="ARBA" id="ARBA00009437"/>
    </source>
</evidence>
<dbReference type="PROSITE" id="PS50931">
    <property type="entry name" value="HTH_LYSR"/>
    <property type="match status" value="1"/>
</dbReference>
<dbReference type="Gene3D" id="3.40.190.10">
    <property type="entry name" value="Periplasmic binding protein-like II"/>
    <property type="match status" value="2"/>
</dbReference>
<evidence type="ECO:0000256" key="3">
    <source>
        <dbReference type="ARBA" id="ARBA00023125"/>
    </source>
</evidence>
<comment type="similarity">
    <text evidence="1">Belongs to the LysR transcriptional regulatory family.</text>
</comment>
<dbReference type="SUPFAM" id="SSF53850">
    <property type="entry name" value="Periplasmic binding protein-like II"/>
    <property type="match status" value="1"/>
</dbReference>
<dbReference type="PANTHER" id="PTHR30346:SF0">
    <property type="entry name" value="HCA OPERON TRANSCRIPTIONAL ACTIVATOR HCAR"/>
    <property type="match status" value="1"/>
</dbReference>
<dbReference type="SUPFAM" id="SSF46785">
    <property type="entry name" value="Winged helix' DNA-binding domain"/>
    <property type="match status" value="1"/>
</dbReference>
<dbReference type="GO" id="GO:0032993">
    <property type="term" value="C:protein-DNA complex"/>
    <property type="evidence" value="ECO:0007669"/>
    <property type="project" value="TreeGrafter"/>
</dbReference>
<name>A0AB39S490_9ACTN</name>